<accession>A0A0W0XXR7</accession>
<gene>
    <name evidence="1" type="ORF">Lrub_0712</name>
</gene>
<dbReference type="OrthoDB" id="510857at2"/>
<dbReference type="PATRIC" id="fig|458.5.peg.738"/>
<protein>
    <submittedName>
        <fullName evidence="1">Uncharacterized protein</fullName>
    </submittedName>
</protein>
<organism evidence="1 2">
    <name type="scientific">Legionella rubrilucens</name>
    <dbReference type="NCBI Taxonomy" id="458"/>
    <lineage>
        <taxon>Bacteria</taxon>
        <taxon>Pseudomonadati</taxon>
        <taxon>Pseudomonadota</taxon>
        <taxon>Gammaproteobacteria</taxon>
        <taxon>Legionellales</taxon>
        <taxon>Legionellaceae</taxon>
        <taxon>Legionella</taxon>
    </lineage>
</organism>
<comment type="caution">
    <text evidence="1">The sequence shown here is derived from an EMBL/GenBank/DDBJ whole genome shotgun (WGS) entry which is preliminary data.</text>
</comment>
<dbReference type="STRING" id="458.Lrub_0712"/>
<dbReference type="EMBL" id="LNYT01000006">
    <property type="protein sequence ID" value="KTD49613.1"/>
    <property type="molecule type" value="Genomic_DNA"/>
</dbReference>
<keyword evidence="2" id="KW-1185">Reference proteome</keyword>
<evidence type="ECO:0000313" key="2">
    <source>
        <dbReference type="Proteomes" id="UP000054608"/>
    </source>
</evidence>
<sequence length="178" mass="20650">MEDSEIIRNLIQDSAKINLEDHYKKKKVLLKEDQTSSEVQILNVPEDSLVIRVDAFQAPKSIFNNIKGVCKRADFVLISFTDKTIIYIEMKKSTGKWSEVLDQLKGAECFIYYCQKIGIAYWENEDFLKQYKHRFVVIGGTNLAKEKTRVTKSQEEHDTPSRALKINNPNNLQYKSLI</sequence>
<dbReference type="Proteomes" id="UP000054608">
    <property type="component" value="Unassembled WGS sequence"/>
</dbReference>
<dbReference type="RefSeq" id="WP_058530824.1">
    <property type="nucleotide sequence ID" value="NZ_CAAAIN010000013.1"/>
</dbReference>
<name>A0A0W0XXR7_9GAMM</name>
<reference evidence="1 2" key="1">
    <citation type="submission" date="2015-11" db="EMBL/GenBank/DDBJ databases">
        <title>Genomic analysis of 38 Legionella species identifies large and diverse effector repertoires.</title>
        <authorList>
            <person name="Burstein D."/>
            <person name="Amaro F."/>
            <person name="Zusman T."/>
            <person name="Lifshitz Z."/>
            <person name="Cohen O."/>
            <person name="Gilbert J.A."/>
            <person name="Pupko T."/>
            <person name="Shuman H.A."/>
            <person name="Segal G."/>
        </authorList>
    </citation>
    <scope>NUCLEOTIDE SEQUENCE [LARGE SCALE GENOMIC DNA]</scope>
    <source>
        <strain evidence="1 2">WA-270A-C2</strain>
    </source>
</reference>
<dbReference type="AlphaFoldDB" id="A0A0W0XXR7"/>
<evidence type="ECO:0000313" key="1">
    <source>
        <dbReference type="EMBL" id="KTD49613.1"/>
    </source>
</evidence>
<proteinExistence type="predicted"/>